<protein>
    <submittedName>
        <fullName evidence="5">Uncharacterized protein</fullName>
    </submittedName>
</protein>
<dbReference type="EMBL" id="HE612871">
    <property type="protein sequence ID" value="CCE66255.1"/>
    <property type="molecule type" value="Genomic_DNA"/>
</dbReference>
<feature type="region of interest" description="Disordered" evidence="4">
    <location>
        <begin position="624"/>
        <end position="655"/>
    </location>
</feature>
<dbReference type="GO" id="GO:0006405">
    <property type="term" value="P:RNA export from nucleus"/>
    <property type="evidence" value="ECO:0007669"/>
    <property type="project" value="TreeGrafter"/>
</dbReference>
<dbReference type="OrthoDB" id="4070102at2759"/>
<keyword evidence="2" id="KW-0813">Transport</keyword>
<keyword evidence="6" id="KW-1185">Reference proteome</keyword>
<name>G8C277_TETPH</name>
<feature type="region of interest" description="Disordered" evidence="4">
    <location>
        <begin position="533"/>
        <end position="566"/>
    </location>
</feature>
<dbReference type="PANTHER" id="PTHR23193">
    <property type="entry name" value="NUCLEAR PORE COMPLEX PROTEIN NUP"/>
    <property type="match status" value="1"/>
</dbReference>
<evidence type="ECO:0000256" key="1">
    <source>
        <dbReference type="ARBA" id="ARBA00004123"/>
    </source>
</evidence>
<proteinExistence type="predicted"/>
<evidence type="ECO:0000256" key="2">
    <source>
        <dbReference type="ARBA" id="ARBA00022448"/>
    </source>
</evidence>
<evidence type="ECO:0000313" key="5">
    <source>
        <dbReference type="EMBL" id="CCE66255.1"/>
    </source>
</evidence>
<dbReference type="GO" id="GO:0017056">
    <property type="term" value="F:structural constituent of nuclear pore"/>
    <property type="evidence" value="ECO:0007669"/>
    <property type="project" value="TreeGrafter"/>
</dbReference>
<organism evidence="5 6">
    <name type="scientific">Tetrapisispora phaffii (strain ATCC 24235 / CBS 4417 / NBRC 1672 / NRRL Y-8282 / UCD 70-5)</name>
    <name type="common">Yeast</name>
    <name type="synonym">Fabospora phaffii</name>
    <dbReference type="NCBI Taxonomy" id="1071381"/>
    <lineage>
        <taxon>Eukaryota</taxon>
        <taxon>Fungi</taxon>
        <taxon>Dikarya</taxon>
        <taxon>Ascomycota</taxon>
        <taxon>Saccharomycotina</taxon>
        <taxon>Saccharomycetes</taxon>
        <taxon>Saccharomycetales</taxon>
        <taxon>Saccharomycetaceae</taxon>
        <taxon>Tetrapisispora</taxon>
    </lineage>
</organism>
<dbReference type="KEGG" id="tpf:TPHA_0P00970"/>
<feature type="compositionally biased region" description="Basic and acidic residues" evidence="4">
    <location>
        <begin position="275"/>
        <end position="287"/>
    </location>
</feature>
<dbReference type="PANTHER" id="PTHR23193:SF23">
    <property type="entry name" value="NUCLEAR PORE COMPLEX PROTEIN NUP153"/>
    <property type="match status" value="1"/>
</dbReference>
<dbReference type="STRING" id="1071381.G8C277"/>
<dbReference type="OMA" id="YGTENTE"/>
<reference evidence="5 6" key="1">
    <citation type="journal article" date="2011" name="Proc. Natl. Acad. Sci. U.S.A.">
        <title>Evolutionary erosion of yeast sex chromosomes by mating-type switching accidents.</title>
        <authorList>
            <person name="Gordon J.L."/>
            <person name="Armisen D."/>
            <person name="Proux-Wera E."/>
            <person name="Oheigeartaigh S.S."/>
            <person name="Byrne K.P."/>
            <person name="Wolfe K.H."/>
        </authorList>
    </citation>
    <scope>NUCLEOTIDE SEQUENCE [LARGE SCALE GENOMIC DNA]</scope>
    <source>
        <strain evidence="6">ATCC 24235 / CBS 4417 / NBRC 1672 / NRRL Y-8282 / UCD 70-5</strain>
    </source>
</reference>
<evidence type="ECO:0000256" key="4">
    <source>
        <dbReference type="SAM" id="MobiDB-lite"/>
    </source>
</evidence>
<dbReference type="AlphaFoldDB" id="G8C277"/>
<feature type="compositionally biased region" description="Basic residues" evidence="4">
    <location>
        <begin position="770"/>
        <end position="782"/>
    </location>
</feature>
<dbReference type="GO" id="GO:0005643">
    <property type="term" value="C:nuclear pore"/>
    <property type="evidence" value="ECO:0007669"/>
    <property type="project" value="TreeGrafter"/>
</dbReference>
<keyword evidence="3" id="KW-0539">Nucleus</keyword>
<sequence>MAEVKVARRAVEDSRTTSKRSISSTILDFIKMPINRAVGGRQGSSGDTQEHGRGPEQTKKRRVESGGGAEASVVLYEQDGNHGSMARPPVLPLLPLQRLMLLRERQLQRYSQVRALSVDRRSAKGSQNVAEVQLKSTRKKNKPGRQNGVWSADFEYDLEDVPVAIQTHPAKPSSPVTVDVKKFKPAIALASAPTAQLSKGQKDLLVNGIASAAAPLVDSAQGIKINVPSATMPSVKPKVTPTVGFDFITSAEESETNDKLPSPNALQTGNFTSETTKHPALEQKSDTKPAFSFGLPKSDSHKEPEEKKVTFEGKPSTLIFNPEKSLTSKLADDADTEDEPTRKKRFPFAASSESSTEQKPTKQFSFGSSSNEPNAEPLAKKPFTFGSAISKPTEPIVKKEEEDTLKKPAFLLSSTPNDTKPSFSFGAKPETDKEESGKPSFSFGLGKKDTGVKSTPPSLSFGLKNDAKPTEATKAPSFSFGTTNSTEKTATTAPSFQFGGTEPKVKEETNAATGVDKPNSVFSFNLSNALANSTANKSTKPSFSFDKPKSTPTPTPTPTVTPTELSTDTKTNLFSFNTGSGPANPVINPLLTKPANPLLSGGSNITTNAANSGSTFSFMKKDTQPAPAFANQPNAANNNNTPSQGFKFGGSTTPSTAGPTAFSSAMSGMNTFGSNATMNTNSGPYMFGMNSYNAPNGLQPPPPAFNPSSSINLNFANSAVSNPATIFGASTPSPTPSNPGFGFNGMSTSAISTNDQSSVRMGSMSQGHPMQRRLARMRAPRR</sequence>
<evidence type="ECO:0000256" key="3">
    <source>
        <dbReference type="ARBA" id="ARBA00023242"/>
    </source>
</evidence>
<feature type="compositionally biased region" description="Low complexity" evidence="4">
    <location>
        <begin position="482"/>
        <end position="492"/>
    </location>
</feature>
<dbReference type="RefSeq" id="XP_003688689.1">
    <property type="nucleotide sequence ID" value="XM_003688641.1"/>
</dbReference>
<feature type="compositionally biased region" description="Basic and acidic residues" evidence="4">
    <location>
        <begin position="298"/>
        <end position="311"/>
    </location>
</feature>
<feature type="region of interest" description="Disordered" evidence="4">
    <location>
        <begin position="37"/>
        <end position="68"/>
    </location>
</feature>
<evidence type="ECO:0000313" key="6">
    <source>
        <dbReference type="Proteomes" id="UP000005666"/>
    </source>
</evidence>
<dbReference type="eggNOG" id="KOG4719">
    <property type="taxonomic scope" value="Eukaryota"/>
</dbReference>
<dbReference type="GeneID" id="11530837"/>
<feature type="compositionally biased region" description="Polar residues" evidence="4">
    <location>
        <begin position="412"/>
        <end position="422"/>
    </location>
</feature>
<feature type="compositionally biased region" description="Basic and acidic residues" evidence="4">
    <location>
        <begin position="396"/>
        <end position="406"/>
    </location>
</feature>
<feature type="compositionally biased region" description="Polar residues" evidence="4">
    <location>
        <begin position="351"/>
        <end position="373"/>
    </location>
</feature>
<dbReference type="InterPro" id="IPR026054">
    <property type="entry name" value="Nucleoporin"/>
</dbReference>
<feature type="compositionally biased region" description="Polar residues" evidence="4">
    <location>
        <begin position="264"/>
        <end position="274"/>
    </location>
</feature>
<dbReference type="HOGENOM" id="CLU_316464_0_0_1"/>
<dbReference type="GO" id="GO:0006606">
    <property type="term" value="P:protein import into nucleus"/>
    <property type="evidence" value="ECO:0007669"/>
    <property type="project" value="TreeGrafter"/>
</dbReference>
<feature type="region of interest" description="Disordered" evidence="4">
    <location>
        <begin position="127"/>
        <end position="148"/>
    </location>
</feature>
<feature type="region of interest" description="Disordered" evidence="4">
    <location>
        <begin position="744"/>
        <end position="782"/>
    </location>
</feature>
<feature type="compositionally biased region" description="Basic and acidic residues" evidence="4">
    <location>
        <begin position="48"/>
        <end position="58"/>
    </location>
</feature>
<accession>G8C277</accession>
<dbReference type="GO" id="GO:0008139">
    <property type="term" value="F:nuclear localization sequence binding"/>
    <property type="evidence" value="ECO:0007669"/>
    <property type="project" value="TreeGrafter"/>
</dbReference>
<comment type="subcellular location">
    <subcellularLocation>
        <location evidence="1">Nucleus</location>
    </subcellularLocation>
</comment>
<dbReference type="Proteomes" id="UP000005666">
    <property type="component" value="Chromosome 16"/>
</dbReference>
<gene>
    <name evidence="5" type="primary">TPHA0P00970</name>
    <name evidence="5" type="ordered locus">TPHA_0P00970</name>
</gene>
<feature type="region of interest" description="Disordered" evidence="4">
    <location>
        <begin position="252"/>
        <end position="519"/>
    </location>
</feature>
<feature type="compositionally biased region" description="Low complexity" evidence="4">
    <location>
        <begin position="624"/>
        <end position="642"/>
    </location>
</feature>
<feature type="compositionally biased region" description="Polar residues" evidence="4">
    <location>
        <begin position="745"/>
        <end position="768"/>
    </location>
</feature>